<dbReference type="SMART" id="SM00862">
    <property type="entry name" value="Trans_reg_C"/>
    <property type="match status" value="1"/>
</dbReference>
<evidence type="ECO:0000313" key="11">
    <source>
        <dbReference type="Proteomes" id="UP001157186"/>
    </source>
</evidence>
<evidence type="ECO:0000259" key="9">
    <source>
        <dbReference type="PROSITE" id="PS51755"/>
    </source>
</evidence>
<dbReference type="SUPFAM" id="SSF46894">
    <property type="entry name" value="C-terminal effector domain of the bipartite response regulators"/>
    <property type="match status" value="1"/>
</dbReference>
<dbReference type="PANTHER" id="PTHR48111:SF22">
    <property type="entry name" value="REGULATOR OF RPOS"/>
    <property type="match status" value="1"/>
</dbReference>
<protein>
    <submittedName>
        <fullName evidence="10">DNA-binding response regulator</fullName>
    </submittedName>
</protein>
<evidence type="ECO:0000256" key="3">
    <source>
        <dbReference type="ARBA" id="ARBA00023015"/>
    </source>
</evidence>
<dbReference type="SMART" id="SM00448">
    <property type="entry name" value="REC"/>
    <property type="match status" value="1"/>
</dbReference>
<proteinExistence type="predicted"/>
<dbReference type="RefSeq" id="WP_284242822.1">
    <property type="nucleotide sequence ID" value="NZ_BSST01000001.1"/>
</dbReference>
<evidence type="ECO:0000256" key="5">
    <source>
        <dbReference type="ARBA" id="ARBA00023163"/>
    </source>
</evidence>
<dbReference type="Gene3D" id="1.10.10.10">
    <property type="entry name" value="Winged helix-like DNA-binding domain superfamily/Winged helix DNA-binding domain"/>
    <property type="match status" value="1"/>
</dbReference>
<keyword evidence="11" id="KW-1185">Reference proteome</keyword>
<accession>A0ABQ6GS91</accession>
<dbReference type="SUPFAM" id="SSF52172">
    <property type="entry name" value="CheY-like"/>
    <property type="match status" value="1"/>
</dbReference>
<feature type="modified residue" description="4-aspartylphosphate" evidence="6">
    <location>
        <position position="51"/>
    </location>
</feature>
<evidence type="ECO:0000313" key="10">
    <source>
        <dbReference type="EMBL" id="GLX77001.1"/>
    </source>
</evidence>
<dbReference type="PANTHER" id="PTHR48111">
    <property type="entry name" value="REGULATOR OF RPOS"/>
    <property type="match status" value="1"/>
</dbReference>
<evidence type="ECO:0000256" key="7">
    <source>
        <dbReference type="PROSITE-ProRule" id="PRU01091"/>
    </source>
</evidence>
<name>A0ABQ6GS91_9GAMM</name>
<evidence type="ECO:0000256" key="1">
    <source>
        <dbReference type="ARBA" id="ARBA00022553"/>
    </source>
</evidence>
<feature type="DNA-binding region" description="OmpR/PhoB-type" evidence="7">
    <location>
        <begin position="125"/>
        <end position="222"/>
    </location>
</feature>
<keyword evidence="4 7" id="KW-0238">DNA-binding</keyword>
<dbReference type="InterPro" id="IPR036388">
    <property type="entry name" value="WH-like_DNA-bd_sf"/>
</dbReference>
<dbReference type="InterPro" id="IPR011006">
    <property type="entry name" value="CheY-like_superfamily"/>
</dbReference>
<dbReference type="Pfam" id="PF00486">
    <property type="entry name" value="Trans_reg_C"/>
    <property type="match status" value="1"/>
</dbReference>
<dbReference type="InterPro" id="IPR001867">
    <property type="entry name" value="OmpR/PhoB-type_DNA-bd"/>
</dbReference>
<feature type="domain" description="OmpR/PhoB-type" evidence="9">
    <location>
        <begin position="125"/>
        <end position="222"/>
    </location>
</feature>
<evidence type="ECO:0000259" key="8">
    <source>
        <dbReference type="PROSITE" id="PS50110"/>
    </source>
</evidence>
<dbReference type="PROSITE" id="PS51755">
    <property type="entry name" value="OMPR_PHOB"/>
    <property type="match status" value="1"/>
</dbReference>
<keyword evidence="3" id="KW-0805">Transcription regulation</keyword>
<dbReference type="CDD" id="cd00383">
    <property type="entry name" value="trans_reg_C"/>
    <property type="match status" value="1"/>
</dbReference>
<dbReference type="Proteomes" id="UP001157186">
    <property type="component" value="Unassembled WGS sequence"/>
</dbReference>
<sequence>MLALLVEDQADLAELIIDYLESLAIACDYAFDGVNALSLIENNRYDVIILDVSMPRLNGFSVCQKLRASGNNTPVIFLTARDQLVDKLSGFSSGADDYLTKPFELEELVVRIQVLAKRIVPQRPVQLFELNNLVINYTEHSVRRAGRLIELSPTQWQLLILLAEHSPNIVTRSTIEKTIWPEQEPSKDMVKMLVFRLRSLIDSQDESTLVHTVRGAGIALREAI</sequence>
<dbReference type="PROSITE" id="PS50110">
    <property type="entry name" value="RESPONSE_REGULATORY"/>
    <property type="match status" value="1"/>
</dbReference>
<feature type="domain" description="Response regulatory" evidence="8">
    <location>
        <begin position="2"/>
        <end position="116"/>
    </location>
</feature>
<dbReference type="InterPro" id="IPR039420">
    <property type="entry name" value="WalR-like"/>
</dbReference>
<dbReference type="CDD" id="cd17574">
    <property type="entry name" value="REC_OmpR"/>
    <property type="match status" value="1"/>
</dbReference>
<dbReference type="InterPro" id="IPR001789">
    <property type="entry name" value="Sig_transdc_resp-reg_receiver"/>
</dbReference>
<keyword evidence="2" id="KW-0902">Two-component regulatory system</keyword>
<evidence type="ECO:0000256" key="2">
    <source>
        <dbReference type="ARBA" id="ARBA00023012"/>
    </source>
</evidence>
<keyword evidence="5" id="KW-0804">Transcription</keyword>
<comment type="caution">
    <text evidence="10">The sequence shown here is derived from an EMBL/GenBank/DDBJ whole genome shotgun (WGS) entry which is preliminary data.</text>
</comment>
<reference evidence="10 11" key="1">
    <citation type="submission" date="2023-03" db="EMBL/GenBank/DDBJ databases">
        <title>Draft genome sequence of Thalassotalea insulae KCTC 62186T.</title>
        <authorList>
            <person name="Sawabe T."/>
        </authorList>
    </citation>
    <scope>NUCLEOTIDE SEQUENCE [LARGE SCALE GENOMIC DNA]</scope>
    <source>
        <strain evidence="10 11">KCTC 62186</strain>
    </source>
</reference>
<gene>
    <name evidence="10" type="ORF">tinsulaeT_03410</name>
</gene>
<evidence type="ECO:0000256" key="4">
    <source>
        <dbReference type="ARBA" id="ARBA00023125"/>
    </source>
</evidence>
<dbReference type="EMBL" id="BSST01000001">
    <property type="protein sequence ID" value="GLX77001.1"/>
    <property type="molecule type" value="Genomic_DNA"/>
</dbReference>
<dbReference type="Pfam" id="PF00072">
    <property type="entry name" value="Response_reg"/>
    <property type="match status" value="1"/>
</dbReference>
<organism evidence="10 11">
    <name type="scientific">Thalassotalea insulae</name>
    <dbReference type="NCBI Taxonomy" id="2056778"/>
    <lineage>
        <taxon>Bacteria</taxon>
        <taxon>Pseudomonadati</taxon>
        <taxon>Pseudomonadota</taxon>
        <taxon>Gammaproteobacteria</taxon>
        <taxon>Alteromonadales</taxon>
        <taxon>Colwelliaceae</taxon>
        <taxon>Thalassotalea</taxon>
    </lineage>
</organism>
<evidence type="ECO:0000256" key="6">
    <source>
        <dbReference type="PROSITE-ProRule" id="PRU00169"/>
    </source>
</evidence>
<dbReference type="Gene3D" id="6.10.250.690">
    <property type="match status" value="1"/>
</dbReference>
<keyword evidence="1 6" id="KW-0597">Phosphoprotein</keyword>
<dbReference type="InterPro" id="IPR016032">
    <property type="entry name" value="Sig_transdc_resp-reg_C-effctor"/>
</dbReference>
<dbReference type="GO" id="GO:0003677">
    <property type="term" value="F:DNA binding"/>
    <property type="evidence" value="ECO:0007669"/>
    <property type="project" value="UniProtKB-KW"/>
</dbReference>
<dbReference type="Gene3D" id="3.40.50.2300">
    <property type="match status" value="1"/>
</dbReference>